<dbReference type="SUPFAM" id="SSF109854">
    <property type="entry name" value="DinB/YfiT-like putative metalloenzymes"/>
    <property type="match status" value="1"/>
</dbReference>
<proteinExistence type="predicted"/>
<evidence type="ECO:0000259" key="1">
    <source>
        <dbReference type="Pfam" id="PF12867"/>
    </source>
</evidence>
<dbReference type="InterPro" id="IPR034660">
    <property type="entry name" value="DinB/YfiT-like"/>
</dbReference>
<protein>
    <submittedName>
        <fullName evidence="2">DinB superfamily protein</fullName>
    </submittedName>
</protein>
<feature type="domain" description="DinB-like" evidence="1">
    <location>
        <begin position="18"/>
        <end position="149"/>
    </location>
</feature>
<dbReference type="OrthoDB" id="267642at2"/>
<evidence type="ECO:0000313" key="2">
    <source>
        <dbReference type="EMBL" id="QDU92498.1"/>
    </source>
</evidence>
<dbReference type="Gene3D" id="1.20.120.450">
    <property type="entry name" value="dinb family like domain"/>
    <property type="match status" value="1"/>
</dbReference>
<dbReference type="Pfam" id="PF12867">
    <property type="entry name" value="DinB_2"/>
    <property type="match status" value="1"/>
</dbReference>
<dbReference type="AlphaFoldDB" id="A0A518DKY0"/>
<dbReference type="InterPro" id="IPR024775">
    <property type="entry name" value="DinB-like"/>
</dbReference>
<dbReference type="EMBL" id="CP036433">
    <property type="protein sequence ID" value="QDU92498.1"/>
    <property type="molecule type" value="Genomic_DNA"/>
</dbReference>
<dbReference type="KEGG" id="lcre:Pla8534_02460"/>
<gene>
    <name evidence="2" type="ORF">Pla8534_02460</name>
</gene>
<sequence length="163" mass="17618">MNAKDAIRSSANLSSTVLKSYFSDLDDADLMRRPTEGCNHLAWQLGHLISSEVQLLNGVAPGQGITLPEGFSEAHAKEQCGNDDPAGFLDKAAYAELFDKVRAASLAALDGYAESDLDSPAPEQMRNFCPTMGDMFTLIAAHPLMHAGQFVIVRRQLGKPILI</sequence>
<accession>A0A518DKY0</accession>
<organism evidence="2 3">
    <name type="scientific">Lignipirellula cremea</name>
    <dbReference type="NCBI Taxonomy" id="2528010"/>
    <lineage>
        <taxon>Bacteria</taxon>
        <taxon>Pseudomonadati</taxon>
        <taxon>Planctomycetota</taxon>
        <taxon>Planctomycetia</taxon>
        <taxon>Pirellulales</taxon>
        <taxon>Pirellulaceae</taxon>
        <taxon>Lignipirellula</taxon>
    </lineage>
</organism>
<dbReference type="RefSeq" id="WP_145048502.1">
    <property type="nucleotide sequence ID" value="NZ_CP036433.1"/>
</dbReference>
<keyword evidence="3" id="KW-1185">Reference proteome</keyword>
<name>A0A518DKY0_9BACT</name>
<evidence type="ECO:0000313" key="3">
    <source>
        <dbReference type="Proteomes" id="UP000317648"/>
    </source>
</evidence>
<reference evidence="2 3" key="1">
    <citation type="submission" date="2019-02" db="EMBL/GenBank/DDBJ databases">
        <title>Deep-cultivation of Planctomycetes and their phenomic and genomic characterization uncovers novel biology.</title>
        <authorList>
            <person name="Wiegand S."/>
            <person name="Jogler M."/>
            <person name="Boedeker C."/>
            <person name="Pinto D."/>
            <person name="Vollmers J."/>
            <person name="Rivas-Marin E."/>
            <person name="Kohn T."/>
            <person name="Peeters S.H."/>
            <person name="Heuer A."/>
            <person name="Rast P."/>
            <person name="Oberbeckmann S."/>
            <person name="Bunk B."/>
            <person name="Jeske O."/>
            <person name="Meyerdierks A."/>
            <person name="Storesund J.E."/>
            <person name="Kallscheuer N."/>
            <person name="Luecker S."/>
            <person name="Lage O.M."/>
            <person name="Pohl T."/>
            <person name="Merkel B.J."/>
            <person name="Hornburger P."/>
            <person name="Mueller R.-W."/>
            <person name="Bruemmer F."/>
            <person name="Labrenz M."/>
            <person name="Spormann A.M."/>
            <person name="Op den Camp H."/>
            <person name="Overmann J."/>
            <person name="Amann R."/>
            <person name="Jetten M.S.M."/>
            <person name="Mascher T."/>
            <person name="Medema M.H."/>
            <person name="Devos D.P."/>
            <person name="Kaster A.-K."/>
            <person name="Ovreas L."/>
            <person name="Rohde M."/>
            <person name="Galperin M.Y."/>
            <person name="Jogler C."/>
        </authorList>
    </citation>
    <scope>NUCLEOTIDE SEQUENCE [LARGE SCALE GENOMIC DNA]</scope>
    <source>
        <strain evidence="2 3">Pla85_3_4</strain>
    </source>
</reference>
<dbReference type="Proteomes" id="UP000317648">
    <property type="component" value="Chromosome"/>
</dbReference>